<dbReference type="Proteomes" id="UP000515856">
    <property type="component" value="Chromosome"/>
</dbReference>
<proteinExistence type="inferred from homology"/>
<evidence type="ECO:0000313" key="10">
    <source>
        <dbReference type="EMBL" id="QNM13704.1"/>
    </source>
</evidence>
<dbReference type="GO" id="GO:0005737">
    <property type="term" value="C:cytoplasm"/>
    <property type="evidence" value="ECO:0007669"/>
    <property type="project" value="TreeGrafter"/>
</dbReference>
<keyword evidence="5 8" id="KW-0378">Hydrolase</keyword>
<dbReference type="InterPro" id="IPR004013">
    <property type="entry name" value="PHP_dom"/>
</dbReference>
<dbReference type="NCBIfam" id="TIGR01856">
    <property type="entry name" value="hisJ_fam"/>
    <property type="match status" value="1"/>
</dbReference>
<dbReference type="InterPro" id="IPR016195">
    <property type="entry name" value="Pol/histidinol_Pase-like"/>
</dbReference>
<dbReference type="GO" id="GO:0000105">
    <property type="term" value="P:L-histidine biosynthetic process"/>
    <property type="evidence" value="ECO:0007669"/>
    <property type="project" value="UniProtKB-UniRule"/>
</dbReference>
<dbReference type="KEGG" id="ehn:H9Q80_07115"/>
<dbReference type="InterPro" id="IPR010140">
    <property type="entry name" value="Histidinol_P_phosphatase_HisJ"/>
</dbReference>
<dbReference type="EMBL" id="CP060636">
    <property type="protein sequence ID" value="QNM13704.1"/>
    <property type="molecule type" value="Genomic_DNA"/>
</dbReference>
<evidence type="ECO:0000256" key="1">
    <source>
        <dbReference type="ARBA" id="ARBA00004970"/>
    </source>
</evidence>
<organism evidence="10 11">
    <name type="scientific">[Eubacterium] hominis</name>
    <dbReference type="NCBI Taxonomy" id="2764325"/>
    <lineage>
        <taxon>Bacteria</taxon>
        <taxon>Bacillati</taxon>
        <taxon>Bacillota</taxon>
        <taxon>Erysipelotrichia</taxon>
        <taxon>Erysipelotrichales</taxon>
        <taxon>Erysipelotrichaceae</taxon>
        <taxon>Amedibacillus</taxon>
    </lineage>
</organism>
<keyword evidence="11" id="KW-1185">Reference proteome</keyword>
<evidence type="ECO:0000256" key="8">
    <source>
        <dbReference type="RuleBase" id="RU366003"/>
    </source>
</evidence>
<evidence type="ECO:0000256" key="3">
    <source>
        <dbReference type="ARBA" id="ARBA00013085"/>
    </source>
</evidence>
<evidence type="ECO:0000313" key="11">
    <source>
        <dbReference type="Proteomes" id="UP000515856"/>
    </source>
</evidence>
<dbReference type="CDD" id="cd12110">
    <property type="entry name" value="PHP_HisPPase_Hisj_like"/>
    <property type="match status" value="1"/>
</dbReference>
<reference evidence="10 11" key="1">
    <citation type="submission" date="2020-08" db="EMBL/GenBank/DDBJ databases">
        <authorList>
            <person name="Liu C."/>
            <person name="Sun Q."/>
        </authorList>
    </citation>
    <scope>NUCLEOTIDE SEQUENCE [LARGE SCALE GENOMIC DNA]</scope>
    <source>
        <strain evidence="10 11">NSJ-61</strain>
    </source>
</reference>
<dbReference type="PANTHER" id="PTHR21039:SF0">
    <property type="entry name" value="HISTIDINOL-PHOSPHATASE"/>
    <property type="match status" value="1"/>
</dbReference>
<comment type="similarity">
    <text evidence="2 8">Belongs to the PHP hydrolase family. HisK subfamily.</text>
</comment>
<dbReference type="GO" id="GO:0004401">
    <property type="term" value="F:histidinol-phosphatase activity"/>
    <property type="evidence" value="ECO:0007669"/>
    <property type="project" value="UniProtKB-UniRule"/>
</dbReference>
<keyword evidence="4 8" id="KW-0028">Amino-acid biosynthesis</keyword>
<feature type="domain" description="PHP" evidence="9">
    <location>
        <begin position="6"/>
        <end position="184"/>
    </location>
</feature>
<name>A0A7G9GSC2_9FIRM</name>
<dbReference type="RefSeq" id="WP_117454673.1">
    <property type="nucleotide sequence ID" value="NZ_CP060636.1"/>
</dbReference>
<accession>A0A7G9GSC2</accession>
<dbReference type="SUPFAM" id="SSF89550">
    <property type="entry name" value="PHP domain-like"/>
    <property type="match status" value="1"/>
</dbReference>
<keyword evidence="6 8" id="KW-0368">Histidine biosynthesis</keyword>
<evidence type="ECO:0000256" key="6">
    <source>
        <dbReference type="ARBA" id="ARBA00023102"/>
    </source>
</evidence>
<dbReference type="EC" id="3.1.3.15" evidence="3 8"/>
<evidence type="ECO:0000256" key="5">
    <source>
        <dbReference type="ARBA" id="ARBA00022801"/>
    </source>
</evidence>
<evidence type="ECO:0000256" key="4">
    <source>
        <dbReference type="ARBA" id="ARBA00022605"/>
    </source>
</evidence>
<evidence type="ECO:0000256" key="7">
    <source>
        <dbReference type="ARBA" id="ARBA00049158"/>
    </source>
</evidence>
<comment type="catalytic activity">
    <reaction evidence="7 8">
        <text>L-histidinol phosphate + H2O = L-histidinol + phosphate</text>
        <dbReference type="Rhea" id="RHEA:14465"/>
        <dbReference type="ChEBI" id="CHEBI:15377"/>
        <dbReference type="ChEBI" id="CHEBI:43474"/>
        <dbReference type="ChEBI" id="CHEBI:57699"/>
        <dbReference type="ChEBI" id="CHEBI:57980"/>
        <dbReference type="EC" id="3.1.3.15"/>
    </reaction>
</comment>
<evidence type="ECO:0000259" key="9">
    <source>
        <dbReference type="Pfam" id="PF02811"/>
    </source>
</evidence>
<sequence>MQKFNYHSHTKRCGHAIGEDEEYVLAAIANGYTKMGFSDHAPYRNGYAPGERMHKEELDSYIESVKVLQEKYKDQIDIRIGLEFEYFEDQLVELMEYKERMDYLIIGQHGPKLFEEEFYTRNDDEAVLLYASLIEKACTKGLPDIIGHPDLFMFDKKEWTPACEEAAHRIVKAAVNADIPIEINLNGIHYGIRQIGNEKRVGYPYRKFWEVAAQYPVKVIYGLDAHKPEKYADVDAYHLVDEVLEGITLHKLEDLAFKKKL</sequence>
<comment type="pathway">
    <text evidence="1 8">Amino-acid biosynthesis; L-histidine biosynthesis; L-histidine from 5-phospho-alpha-D-ribose 1-diphosphate: step 8/9.</text>
</comment>
<dbReference type="AlphaFoldDB" id="A0A7G9GSC2"/>
<dbReference type="Pfam" id="PF02811">
    <property type="entry name" value="PHP"/>
    <property type="match status" value="1"/>
</dbReference>
<gene>
    <name evidence="10" type="ORF">H9Q80_07115</name>
</gene>
<protein>
    <recommendedName>
        <fullName evidence="3 8">Histidinol-phosphatase</fullName>
        <shortName evidence="8">HolPase</shortName>
        <ecNumber evidence="3 8">3.1.3.15</ecNumber>
    </recommendedName>
</protein>
<dbReference type="UniPathway" id="UPA00031">
    <property type="reaction ID" value="UER00013"/>
</dbReference>
<dbReference type="PANTHER" id="PTHR21039">
    <property type="entry name" value="HISTIDINOL PHOSPHATASE-RELATED"/>
    <property type="match status" value="1"/>
</dbReference>
<dbReference type="Gene3D" id="3.20.20.140">
    <property type="entry name" value="Metal-dependent hydrolases"/>
    <property type="match status" value="1"/>
</dbReference>
<evidence type="ECO:0000256" key="2">
    <source>
        <dbReference type="ARBA" id="ARBA00009152"/>
    </source>
</evidence>